<gene>
    <name evidence="3" type="ORF">DEM34_09975</name>
</gene>
<sequence>MLKDVLVYLEEGHNTNERIGVAAELAERFSAHLTGIAVSEPMAARAEFLPPEALEGYRRSWQVRNARLGEAFRAETDRRGLSAEWRAVEDMRLDLSVADILARHARYADLLVVGQYDPDEPHGLVPDDLAGHLAVLAGRPVLAVPYAWQPVPVGRRVVIAWNAGREAARAVADALPLLREAEVVHLAVVEGHDRRRGDHGELPGADIATHLARHGVAVEADRLVMRDVPVADALLSLTAEQGADLLVMGAYGRPRLRELVMGGTTRGVLEQMTVPVLMAH</sequence>
<dbReference type="OrthoDB" id="9804721at2"/>
<dbReference type="Pfam" id="PF00582">
    <property type="entry name" value="Usp"/>
    <property type="match status" value="1"/>
</dbReference>
<dbReference type="InterPro" id="IPR006016">
    <property type="entry name" value="UspA"/>
</dbReference>
<dbReference type="Proteomes" id="UP000245474">
    <property type="component" value="Unassembled WGS sequence"/>
</dbReference>
<dbReference type="PANTHER" id="PTHR46268">
    <property type="entry name" value="STRESS RESPONSE PROTEIN NHAX"/>
    <property type="match status" value="1"/>
</dbReference>
<dbReference type="AlphaFoldDB" id="A0A2U2N110"/>
<reference evidence="3 4" key="1">
    <citation type="submission" date="2018-05" db="EMBL/GenBank/DDBJ databases">
        <title>Spiribacter halobius sp. nov., a moderately halophilic bacterium isolated from marine solar saltern.</title>
        <authorList>
            <person name="Zheng W.-S."/>
            <person name="Lu D.-C."/>
            <person name="Du Z.-J."/>
        </authorList>
    </citation>
    <scope>NUCLEOTIDE SEQUENCE [LARGE SCALE GENOMIC DNA]</scope>
    <source>
        <strain evidence="3 4">E85</strain>
    </source>
</reference>
<dbReference type="SUPFAM" id="SSF52402">
    <property type="entry name" value="Adenine nucleotide alpha hydrolases-like"/>
    <property type="match status" value="2"/>
</dbReference>
<accession>A0A2U2N110</accession>
<dbReference type="Gene3D" id="3.40.50.12370">
    <property type="match status" value="1"/>
</dbReference>
<dbReference type="RefSeq" id="WP_109678670.1">
    <property type="nucleotide sequence ID" value="NZ_CP086615.1"/>
</dbReference>
<organism evidence="3 4">
    <name type="scientific">Sediminicurvatus halobius</name>
    <dbReference type="NCBI Taxonomy" id="2182432"/>
    <lineage>
        <taxon>Bacteria</taxon>
        <taxon>Pseudomonadati</taxon>
        <taxon>Pseudomonadota</taxon>
        <taxon>Gammaproteobacteria</taxon>
        <taxon>Chromatiales</taxon>
        <taxon>Ectothiorhodospiraceae</taxon>
        <taxon>Sediminicurvatus</taxon>
    </lineage>
</organism>
<dbReference type="PANTHER" id="PTHR46268:SF15">
    <property type="entry name" value="UNIVERSAL STRESS PROTEIN HP_0031"/>
    <property type="match status" value="1"/>
</dbReference>
<name>A0A2U2N110_9GAMM</name>
<evidence type="ECO:0000313" key="3">
    <source>
        <dbReference type="EMBL" id="PWG62921.1"/>
    </source>
</evidence>
<feature type="domain" description="UspA" evidence="2">
    <location>
        <begin position="155"/>
        <end position="279"/>
    </location>
</feature>
<dbReference type="CDD" id="cd00293">
    <property type="entry name" value="USP-like"/>
    <property type="match status" value="1"/>
</dbReference>
<comment type="similarity">
    <text evidence="1">Belongs to the universal stress protein A family.</text>
</comment>
<evidence type="ECO:0000256" key="1">
    <source>
        <dbReference type="ARBA" id="ARBA00008791"/>
    </source>
</evidence>
<dbReference type="InterPro" id="IPR006015">
    <property type="entry name" value="Universal_stress_UspA"/>
</dbReference>
<protein>
    <submittedName>
        <fullName evidence="3">Universal stress protein</fullName>
    </submittedName>
</protein>
<keyword evidence="4" id="KW-1185">Reference proteome</keyword>
<evidence type="ECO:0000313" key="4">
    <source>
        <dbReference type="Proteomes" id="UP000245474"/>
    </source>
</evidence>
<dbReference type="EMBL" id="QFFI01000014">
    <property type="protein sequence ID" value="PWG62921.1"/>
    <property type="molecule type" value="Genomic_DNA"/>
</dbReference>
<proteinExistence type="inferred from homology"/>
<evidence type="ECO:0000259" key="2">
    <source>
        <dbReference type="Pfam" id="PF00582"/>
    </source>
</evidence>
<comment type="caution">
    <text evidence="3">The sequence shown here is derived from an EMBL/GenBank/DDBJ whole genome shotgun (WGS) entry which is preliminary data.</text>
</comment>
<dbReference type="PRINTS" id="PR01438">
    <property type="entry name" value="UNVRSLSTRESS"/>
</dbReference>